<keyword evidence="2" id="KW-1185">Reference proteome</keyword>
<dbReference type="EMBL" id="JBHGBT010000014">
    <property type="protein sequence ID" value="MFB4195939.1"/>
    <property type="molecule type" value="Genomic_DNA"/>
</dbReference>
<gene>
    <name evidence="1" type="ORF">ACE11A_16470</name>
</gene>
<protein>
    <recommendedName>
        <fullName evidence="3">DUF2550 family protein</fullName>
    </recommendedName>
</protein>
<dbReference type="Proteomes" id="UP001577267">
    <property type="component" value="Unassembled WGS sequence"/>
</dbReference>
<evidence type="ECO:0000313" key="2">
    <source>
        <dbReference type="Proteomes" id="UP001577267"/>
    </source>
</evidence>
<accession>A0ABV4ZRJ6</accession>
<reference evidence="1 2" key="1">
    <citation type="submission" date="2024-09" db="EMBL/GenBank/DDBJ databases">
        <title>Draft genome sequence of multifaceted antimicrobials producing Streptomyces sp. strain FH1.</title>
        <authorList>
            <person name="Hassan F."/>
            <person name="Ali H."/>
            <person name="Hassan N."/>
            <person name="Nawaz A."/>
        </authorList>
    </citation>
    <scope>NUCLEOTIDE SEQUENCE [LARGE SCALE GENOMIC DNA]</scope>
    <source>
        <strain evidence="1 2">FH1</strain>
    </source>
</reference>
<organism evidence="1 2">
    <name type="scientific">Streptomyces carpaticus</name>
    <dbReference type="NCBI Taxonomy" id="285558"/>
    <lineage>
        <taxon>Bacteria</taxon>
        <taxon>Bacillati</taxon>
        <taxon>Actinomycetota</taxon>
        <taxon>Actinomycetes</taxon>
        <taxon>Kitasatosporales</taxon>
        <taxon>Streptomycetaceae</taxon>
        <taxon>Streptomyces</taxon>
    </lineage>
</organism>
<evidence type="ECO:0000313" key="1">
    <source>
        <dbReference type="EMBL" id="MFB4195939.1"/>
    </source>
</evidence>
<evidence type="ECO:0008006" key="3">
    <source>
        <dbReference type="Google" id="ProtNLM"/>
    </source>
</evidence>
<name>A0ABV4ZRJ6_9ACTN</name>
<comment type="caution">
    <text evidence="1">The sequence shown here is derived from an EMBL/GenBank/DDBJ whole genome shotgun (WGS) entry which is preliminary data.</text>
</comment>
<proteinExistence type="predicted"/>
<sequence length="128" mass="13480">MAALIAAGLTAWLFRRRVARRAEAAAQGDVIRVPCLLMHPGRQGRWLRGRLLIGPGTVEWKGGTRAGAALTLPAGLRQVGMRSPSLREAMKINGGARIVECESAEGAVLIAVLPNELGHVLGALSRAA</sequence>